<dbReference type="RefSeq" id="WP_064442230.1">
    <property type="nucleotide sequence ID" value="NZ_BDDI01000021.1"/>
</dbReference>
<keyword evidence="3" id="KW-1185">Reference proteome</keyword>
<evidence type="ECO:0000313" key="3">
    <source>
        <dbReference type="Proteomes" id="UP000567922"/>
    </source>
</evidence>
<keyword evidence="1" id="KW-1133">Transmembrane helix</keyword>
<dbReference type="Proteomes" id="UP000567922">
    <property type="component" value="Unassembled WGS sequence"/>
</dbReference>
<accession>A0A839RV16</accession>
<keyword evidence="1" id="KW-0812">Transmembrane</keyword>
<organism evidence="2 3">
    <name type="scientific">Hoyosella altamirensis</name>
    <dbReference type="NCBI Taxonomy" id="616997"/>
    <lineage>
        <taxon>Bacteria</taxon>
        <taxon>Bacillati</taxon>
        <taxon>Actinomycetota</taxon>
        <taxon>Actinomycetes</taxon>
        <taxon>Mycobacteriales</taxon>
        <taxon>Hoyosellaceae</taxon>
        <taxon>Hoyosella</taxon>
    </lineage>
</organism>
<sequence>MSPWLYALPGKPLPEEVTSAMTRVTGWLSWIIAIALIASISAAGALWWRQRNSEDITESPITRVLIGSALISAFLTAGAAGLTQILT</sequence>
<comment type="caution">
    <text evidence="2">The sequence shown here is derived from an EMBL/GenBank/DDBJ whole genome shotgun (WGS) entry which is preliminary data.</text>
</comment>
<proteinExistence type="predicted"/>
<protein>
    <submittedName>
        <fullName evidence="2">Uncharacterized protein</fullName>
    </submittedName>
</protein>
<feature type="transmembrane region" description="Helical" evidence="1">
    <location>
        <begin position="60"/>
        <end position="86"/>
    </location>
</feature>
<name>A0A839RV16_9ACTN</name>
<dbReference type="EMBL" id="JACHWS010000006">
    <property type="protein sequence ID" value="MBB3040086.1"/>
    <property type="molecule type" value="Genomic_DNA"/>
</dbReference>
<feature type="transmembrane region" description="Helical" evidence="1">
    <location>
        <begin position="27"/>
        <end position="48"/>
    </location>
</feature>
<evidence type="ECO:0000313" key="2">
    <source>
        <dbReference type="EMBL" id="MBB3040086.1"/>
    </source>
</evidence>
<dbReference type="AlphaFoldDB" id="A0A839RV16"/>
<gene>
    <name evidence="2" type="ORF">FHU29_004581</name>
</gene>
<evidence type="ECO:0000256" key="1">
    <source>
        <dbReference type="SAM" id="Phobius"/>
    </source>
</evidence>
<reference evidence="2 3" key="1">
    <citation type="submission" date="2020-08" db="EMBL/GenBank/DDBJ databases">
        <title>Sequencing the genomes of 1000 actinobacteria strains.</title>
        <authorList>
            <person name="Klenk H.-P."/>
        </authorList>
    </citation>
    <scope>NUCLEOTIDE SEQUENCE [LARGE SCALE GENOMIC DNA]</scope>
    <source>
        <strain evidence="2 3">DSM 45258</strain>
    </source>
</reference>
<keyword evidence="1" id="KW-0472">Membrane</keyword>